<dbReference type="Proteomes" id="UP001203512">
    <property type="component" value="Unassembled WGS sequence"/>
</dbReference>
<evidence type="ECO:0000313" key="1">
    <source>
        <dbReference type="EMBL" id="MCK0530739.1"/>
    </source>
</evidence>
<name>A0ABT0DUE3_9SPHN</name>
<evidence type="ECO:0008006" key="3">
    <source>
        <dbReference type="Google" id="ProtNLM"/>
    </source>
</evidence>
<gene>
    <name evidence="1" type="ORF">MU848_03970</name>
</gene>
<comment type="caution">
    <text evidence="1">The sequence shown here is derived from an EMBL/GenBank/DDBJ whole genome shotgun (WGS) entry which is preliminary data.</text>
</comment>
<dbReference type="EMBL" id="JALKHS010000006">
    <property type="protein sequence ID" value="MCK0530739.1"/>
    <property type="molecule type" value="Genomic_DNA"/>
</dbReference>
<organism evidence="1 2">
    <name type="scientific">Sphingobium agri</name>
    <dbReference type="NCBI Taxonomy" id="2933566"/>
    <lineage>
        <taxon>Bacteria</taxon>
        <taxon>Pseudomonadati</taxon>
        <taxon>Pseudomonadota</taxon>
        <taxon>Alphaproteobacteria</taxon>
        <taxon>Sphingomonadales</taxon>
        <taxon>Sphingomonadaceae</taxon>
        <taxon>Sphingobium</taxon>
    </lineage>
</organism>
<keyword evidence="2" id="KW-1185">Reference proteome</keyword>
<sequence length="242" mass="26619">MLSEADLKQWLHKELKQLDKLLLILATFDAPAKLASIRERAAKAGLKIGKTWNPSASLSKSRGLAICVPEGWELTESGKAYLRNVGVTSLSPAAMQVATDLRSHLEKIINPNTRVFVEEAIKCHENALYRSAIVMSWLAAVDVLHRVVVRNHLAVFNASAKSVDAKWKDAVNEDGVGRMAEEKFLERCAAIGVLGKNQKDELLKGLKLRNGCGHPNSLKVGQNAVANHIEILLLNVFEPFQV</sequence>
<protein>
    <recommendedName>
        <fullName evidence="3">DUF4145 domain-containing protein</fullName>
    </recommendedName>
</protein>
<reference evidence="1 2" key="1">
    <citation type="submission" date="2022-04" db="EMBL/GenBank/DDBJ databases">
        <authorList>
            <person name="Huq M.A."/>
        </authorList>
    </citation>
    <scope>NUCLEOTIDE SEQUENCE [LARGE SCALE GENOMIC DNA]</scope>
    <source>
        <strain evidence="1 2">MAH-33</strain>
    </source>
</reference>
<accession>A0ABT0DUE3</accession>
<dbReference type="RefSeq" id="WP_247230341.1">
    <property type="nucleotide sequence ID" value="NZ_JALKHS010000006.1"/>
</dbReference>
<evidence type="ECO:0000313" key="2">
    <source>
        <dbReference type="Proteomes" id="UP001203512"/>
    </source>
</evidence>
<proteinExistence type="predicted"/>